<accession>H0EWT6</accession>
<feature type="region of interest" description="Disordered" evidence="1">
    <location>
        <begin position="288"/>
        <end position="385"/>
    </location>
</feature>
<proteinExistence type="predicted"/>
<feature type="compositionally biased region" description="Basic and acidic residues" evidence="1">
    <location>
        <begin position="74"/>
        <end position="89"/>
    </location>
</feature>
<protein>
    <submittedName>
        <fullName evidence="2">Uncharacterized protein</fullName>
    </submittedName>
</protein>
<feature type="compositionally biased region" description="Pro residues" evidence="1">
    <location>
        <begin position="329"/>
        <end position="342"/>
    </location>
</feature>
<evidence type="ECO:0000313" key="3">
    <source>
        <dbReference type="Proteomes" id="UP000005446"/>
    </source>
</evidence>
<dbReference type="OrthoDB" id="10440479at2759"/>
<name>H0EWT6_GLAL7</name>
<feature type="compositionally biased region" description="Acidic residues" evidence="1">
    <location>
        <begin position="109"/>
        <end position="120"/>
    </location>
</feature>
<gene>
    <name evidence="2" type="ORF">M7I_7260</name>
</gene>
<dbReference type="EMBL" id="AGUE01000213">
    <property type="protein sequence ID" value="EHK97005.1"/>
    <property type="molecule type" value="Genomic_DNA"/>
</dbReference>
<feature type="region of interest" description="Disordered" evidence="1">
    <location>
        <begin position="1"/>
        <end position="163"/>
    </location>
</feature>
<dbReference type="Proteomes" id="UP000005446">
    <property type="component" value="Unassembled WGS sequence"/>
</dbReference>
<keyword evidence="3" id="KW-1185">Reference proteome</keyword>
<comment type="caution">
    <text evidence="2">The sequence shown here is derived from an EMBL/GenBank/DDBJ whole genome shotgun (WGS) entry which is preliminary data.</text>
</comment>
<dbReference type="InParanoid" id="H0EWT6"/>
<feature type="compositionally biased region" description="Polar residues" evidence="1">
    <location>
        <begin position="345"/>
        <end position="361"/>
    </location>
</feature>
<feature type="compositionally biased region" description="Polar residues" evidence="1">
    <location>
        <begin position="202"/>
        <end position="222"/>
    </location>
</feature>
<reference evidence="2 3" key="1">
    <citation type="journal article" date="2012" name="Eukaryot. Cell">
        <title>Genome sequence of the fungus Glarea lozoyensis: the first genome sequence of a species from the Helotiaceae family.</title>
        <authorList>
            <person name="Youssar L."/>
            <person name="Gruening B.A."/>
            <person name="Erxleben A."/>
            <person name="Guenther S."/>
            <person name="Huettel W."/>
        </authorList>
    </citation>
    <scope>NUCLEOTIDE SEQUENCE [LARGE SCALE GENOMIC DNA]</scope>
    <source>
        <strain evidence="3">ATCC 74030 / MF5533</strain>
    </source>
</reference>
<evidence type="ECO:0000313" key="2">
    <source>
        <dbReference type="EMBL" id="EHK97005.1"/>
    </source>
</evidence>
<sequence length="385" mass="41557">MSYPSERDMATTASTHERESDNQAEIGDPHSEVGEATQHPPPSPVVHINQRTDLGLPLAEPSESPSLPAAYLEDTARESSDLDPDRTLSDDSSEDSEETVPPIPGPLDTTEEEVQSDEEQIVPRRVQRPPIYMTGRPRPGVSARVAREQAYGGPRVPTPEGTTRIMVIRDGAVVGEEFQTMEQIANELSARRARAIQDRATEANQSTAEQQQGSDAVDSSPSDGLGEINAGAEHVDVKKEEETEDIQPMEIIPASTSPDADNIAMLLAAAAENMLKQLDINRHLYQLPRPSLWGTRSASSQKPPRGRGSGRDTPVTPQSEQMMTTAPRTPEPPLEPFRPSPPTIVVTQPQAEEPNATTAMANSDGGVVQSTEQPGGEGDDDIYNA</sequence>
<organism evidence="2 3">
    <name type="scientific">Glarea lozoyensis (strain ATCC 74030 / MF5533)</name>
    <dbReference type="NCBI Taxonomy" id="1104152"/>
    <lineage>
        <taxon>Eukaryota</taxon>
        <taxon>Fungi</taxon>
        <taxon>Dikarya</taxon>
        <taxon>Ascomycota</taxon>
        <taxon>Pezizomycotina</taxon>
        <taxon>Leotiomycetes</taxon>
        <taxon>Helotiales</taxon>
        <taxon>Helotiaceae</taxon>
        <taxon>Glarea</taxon>
    </lineage>
</organism>
<feature type="compositionally biased region" description="Low complexity" evidence="1">
    <location>
        <begin position="56"/>
        <end position="70"/>
    </location>
</feature>
<dbReference type="AlphaFoldDB" id="H0EWT6"/>
<evidence type="ECO:0000256" key="1">
    <source>
        <dbReference type="SAM" id="MobiDB-lite"/>
    </source>
</evidence>
<feature type="region of interest" description="Disordered" evidence="1">
    <location>
        <begin position="196"/>
        <end position="257"/>
    </location>
</feature>
<dbReference type="HOGENOM" id="CLU_717742_0_0_1"/>
<feature type="compositionally biased region" description="Basic and acidic residues" evidence="1">
    <location>
        <begin position="1"/>
        <end position="33"/>
    </location>
</feature>